<dbReference type="Proteomes" id="UP000805193">
    <property type="component" value="Unassembled WGS sequence"/>
</dbReference>
<keyword evidence="2" id="KW-1185">Reference proteome</keyword>
<evidence type="ECO:0000313" key="2">
    <source>
        <dbReference type="Proteomes" id="UP000805193"/>
    </source>
</evidence>
<comment type="caution">
    <text evidence="1">The sequence shown here is derived from an EMBL/GenBank/DDBJ whole genome shotgun (WGS) entry which is preliminary data.</text>
</comment>
<name>A0AC60QJZ0_IXOPE</name>
<proteinExistence type="predicted"/>
<gene>
    <name evidence="1" type="ORF">HPB47_018720</name>
</gene>
<dbReference type="EMBL" id="JABSTQ010007984">
    <property type="protein sequence ID" value="KAG0435026.1"/>
    <property type="molecule type" value="Genomic_DNA"/>
</dbReference>
<accession>A0AC60QJZ0</accession>
<sequence length="99" mass="11069">MAQITRGATGREGSRGRHATAMLACDDSPSRMGAVLSQMGEGGTERPVAFAWRTLSQTERNYARTQLRTKRTVFVVAFCNQHGPMVGWKVVIVYERRPR</sequence>
<evidence type="ECO:0000313" key="1">
    <source>
        <dbReference type="EMBL" id="KAG0435026.1"/>
    </source>
</evidence>
<protein>
    <submittedName>
        <fullName evidence="1">Uncharacterized protein</fullName>
    </submittedName>
</protein>
<organism evidence="1 2">
    <name type="scientific">Ixodes persulcatus</name>
    <name type="common">Taiga tick</name>
    <dbReference type="NCBI Taxonomy" id="34615"/>
    <lineage>
        <taxon>Eukaryota</taxon>
        <taxon>Metazoa</taxon>
        <taxon>Ecdysozoa</taxon>
        <taxon>Arthropoda</taxon>
        <taxon>Chelicerata</taxon>
        <taxon>Arachnida</taxon>
        <taxon>Acari</taxon>
        <taxon>Parasitiformes</taxon>
        <taxon>Ixodida</taxon>
        <taxon>Ixodoidea</taxon>
        <taxon>Ixodidae</taxon>
        <taxon>Ixodinae</taxon>
        <taxon>Ixodes</taxon>
    </lineage>
</organism>
<reference evidence="1 2" key="1">
    <citation type="journal article" date="2020" name="Cell">
        <title>Large-Scale Comparative Analyses of Tick Genomes Elucidate Their Genetic Diversity and Vector Capacities.</title>
        <authorList>
            <consortium name="Tick Genome and Microbiome Consortium (TIGMIC)"/>
            <person name="Jia N."/>
            <person name="Wang J."/>
            <person name="Shi W."/>
            <person name="Du L."/>
            <person name="Sun Y."/>
            <person name="Zhan W."/>
            <person name="Jiang J.F."/>
            <person name="Wang Q."/>
            <person name="Zhang B."/>
            <person name="Ji P."/>
            <person name="Bell-Sakyi L."/>
            <person name="Cui X.M."/>
            <person name="Yuan T.T."/>
            <person name="Jiang B.G."/>
            <person name="Yang W.F."/>
            <person name="Lam T.T."/>
            <person name="Chang Q.C."/>
            <person name="Ding S.J."/>
            <person name="Wang X.J."/>
            <person name="Zhu J.G."/>
            <person name="Ruan X.D."/>
            <person name="Zhao L."/>
            <person name="Wei J.T."/>
            <person name="Ye R.Z."/>
            <person name="Que T.C."/>
            <person name="Du C.H."/>
            <person name="Zhou Y.H."/>
            <person name="Cheng J.X."/>
            <person name="Dai P.F."/>
            <person name="Guo W.B."/>
            <person name="Han X.H."/>
            <person name="Huang E.J."/>
            <person name="Li L.F."/>
            <person name="Wei W."/>
            <person name="Gao Y.C."/>
            <person name="Liu J.Z."/>
            <person name="Shao H.Z."/>
            <person name="Wang X."/>
            <person name="Wang C.C."/>
            <person name="Yang T.C."/>
            <person name="Huo Q.B."/>
            <person name="Li W."/>
            <person name="Chen H.Y."/>
            <person name="Chen S.E."/>
            <person name="Zhou L.G."/>
            <person name="Ni X.B."/>
            <person name="Tian J.H."/>
            <person name="Sheng Y."/>
            <person name="Liu T."/>
            <person name="Pan Y.S."/>
            <person name="Xia L.Y."/>
            <person name="Li J."/>
            <person name="Zhao F."/>
            <person name="Cao W.C."/>
        </authorList>
    </citation>
    <scope>NUCLEOTIDE SEQUENCE [LARGE SCALE GENOMIC DNA]</scope>
    <source>
        <strain evidence="1">Iper-2018</strain>
    </source>
</reference>